<protein>
    <submittedName>
        <fullName evidence="1">Uncharacterized protein</fullName>
    </submittedName>
</protein>
<sequence length="97" mass="11871">MKQQKTQDKYWIRKGQNIEVKQINIMSLKEALALNLMNTLLKFFKCEFLNLEKYLVYQQINKYIFKSKFRQIIQKFIREIKIKKCLQSCFINQINSK</sequence>
<dbReference type="AlphaFoldDB" id="A0A8S1LLU9"/>
<organism evidence="1 2">
    <name type="scientific">Paramecium sonneborni</name>
    <dbReference type="NCBI Taxonomy" id="65129"/>
    <lineage>
        <taxon>Eukaryota</taxon>
        <taxon>Sar</taxon>
        <taxon>Alveolata</taxon>
        <taxon>Ciliophora</taxon>
        <taxon>Intramacronucleata</taxon>
        <taxon>Oligohymenophorea</taxon>
        <taxon>Peniculida</taxon>
        <taxon>Parameciidae</taxon>
        <taxon>Paramecium</taxon>
    </lineage>
</organism>
<dbReference type="EMBL" id="CAJJDN010000021">
    <property type="protein sequence ID" value="CAD8066323.1"/>
    <property type="molecule type" value="Genomic_DNA"/>
</dbReference>
<comment type="caution">
    <text evidence="1">The sequence shown here is derived from an EMBL/GenBank/DDBJ whole genome shotgun (WGS) entry which is preliminary data.</text>
</comment>
<accession>A0A8S1LLU9</accession>
<gene>
    <name evidence="1" type="ORF">PSON_ATCC_30995.1.T0210276</name>
</gene>
<keyword evidence="2" id="KW-1185">Reference proteome</keyword>
<dbReference type="Proteomes" id="UP000692954">
    <property type="component" value="Unassembled WGS sequence"/>
</dbReference>
<reference evidence="1" key="1">
    <citation type="submission" date="2021-01" db="EMBL/GenBank/DDBJ databases">
        <authorList>
            <consortium name="Genoscope - CEA"/>
            <person name="William W."/>
        </authorList>
    </citation>
    <scope>NUCLEOTIDE SEQUENCE</scope>
</reference>
<evidence type="ECO:0000313" key="2">
    <source>
        <dbReference type="Proteomes" id="UP000692954"/>
    </source>
</evidence>
<name>A0A8S1LLU9_9CILI</name>
<proteinExistence type="predicted"/>
<evidence type="ECO:0000313" key="1">
    <source>
        <dbReference type="EMBL" id="CAD8066323.1"/>
    </source>
</evidence>